<dbReference type="CDD" id="cd07245">
    <property type="entry name" value="VOC_like"/>
    <property type="match status" value="1"/>
</dbReference>
<feature type="domain" description="VOC" evidence="2">
    <location>
        <begin position="45"/>
        <end position="171"/>
    </location>
</feature>
<gene>
    <name evidence="4" type="primary">LOC111455922</name>
</gene>
<keyword evidence="3" id="KW-1185">Reference proteome</keyword>
<proteinExistence type="predicted"/>
<name>A0A6J1GPD4_CUCMO</name>
<reference evidence="4" key="1">
    <citation type="submission" date="2025-08" db="UniProtKB">
        <authorList>
            <consortium name="RefSeq"/>
        </authorList>
    </citation>
    <scope>IDENTIFICATION</scope>
    <source>
        <tissue evidence="4">Young leaves</tissue>
    </source>
</reference>
<dbReference type="Gene3D" id="3.10.180.10">
    <property type="entry name" value="2,3-Dihydroxybiphenyl 1,2-Dioxygenase, domain 1"/>
    <property type="match status" value="1"/>
</dbReference>
<dbReference type="GeneID" id="111455922"/>
<dbReference type="Pfam" id="PF00903">
    <property type="entry name" value="Glyoxalase"/>
    <property type="match status" value="1"/>
</dbReference>
<dbReference type="PANTHER" id="PTHR46142:SF8">
    <property type="entry name" value="EXPRESSED PROTEIN"/>
    <property type="match status" value="1"/>
</dbReference>
<dbReference type="InterPro" id="IPR004360">
    <property type="entry name" value="Glyas_Fos-R_dOase_dom"/>
</dbReference>
<dbReference type="AlphaFoldDB" id="A0A6J1GPD4"/>
<dbReference type="KEGG" id="cmos:111455922"/>
<organism evidence="3 4">
    <name type="scientific">Cucurbita moschata</name>
    <name type="common">Winter crookneck squash</name>
    <name type="synonym">Cucurbita pepo var. moschata</name>
    <dbReference type="NCBI Taxonomy" id="3662"/>
    <lineage>
        <taxon>Eukaryota</taxon>
        <taxon>Viridiplantae</taxon>
        <taxon>Streptophyta</taxon>
        <taxon>Embryophyta</taxon>
        <taxon>Tracheophyta</taxon>
        <taxon>Spermatophyta</taxon>
        <taxon>Magnoliopsida</taxon>
        <taxon>eudicotyledons</taxon>
        <taxon>Gunneridae</taxon>
        <taxon>Pentapetalae</taxon>
        <taxon>rosids</taxon>
        <taxon>fabids</taxon>
        <taxon>Cucurbitales</taxon>
        <taxon>Cucurbitaceae</taxon>
        <taxon>Cucurbiteae</taxon>
        <taxon>Cucurbita</taxon>
    </lineage>
</organism>
<dbReference type="PANTHER" id="PTHR46142">
    <property type="match status" value="1"/>
</dbReference>
<evidence type="ECO:0000313" key="3">
    <source>
        <dbReference type="Proteomes" id="UP000504609"/>
    </source>
</evidence>
<dbReference type="InterPro" id="IPR029068">
    <property type="entry name" value="Glyas_Bleomycin-R_OHBP_Dase"/>
</dbReference>
<feature type="region of interest" description="Disordered" evidence="1">
    <location>
        <begin position="1"/>
        <end position="39"/>
    </location>
</feature>
<feature type="compositionally biased region" description="Basic and acidic residues" evidence="1">
    <location>
        <begin position="1"/>
        <end position="10"/>
    </location>
</feature>
<evidence type="ECO:0000256" key="1">
    <source>
        <dbReference type="SAM" id="MobiDB-lite"/>
    </source>
</evidence>
<dbReference type="PROSITE" id="PS51819">
    <property type="entry name" value="VOC"/>
    <property type="match status" value="1"/>
</dbReference>
<accession>A0A6J1GPD4</accession>
<evidence type="ECO:0000313" key="4">
    <source>
        <dbReference type="RefSeq" id="XP_022953340.1"/>
    </source>
</evidence>
<dbReference type="InterPro" id="IPR037523">
    <property type="entry name" value="VOC_core"/>
</dbReference>
<dbReference type="RefSeq" id="XP_022953340.1">
    <property type="nucleotide sequence ID" value="XM_023097572.1"/>
</dbReference>
<keyword evidence="4" id="KW-0456">Lyase</keyword>
<feature type="compositionally biased region" description="Basic and acidic residues" evidence="1">
    <location>
        <begin position="27"/>
        <end position="39"/>
    </location>
</feature>
<dbReference type="GO" id="GO:0016829">
    <property type="term" value="F:lyase activity"/>
    <property type="evidence" value="ECO:0007669"/>
    <property type="project" value="UniProtKB-KW"/>
</dbReference>
<sequence>MEKEIADRKATVINEVQENNDGESEEITERESTRKEEEHPLPLMALNHVSRVCRSVKDSVDFYTKVLGFVLIERPQSFDFEGAWLFNYGVGIHLMQSEDEDNGVRQGDKDHLDPLDNHISFQCEDMEAMEERLKELGVKYMRRTLDEENGELIEQLFFNDPDGFMIEICNCENLKVVPAGSSGRIRLPAGRHNPPLESNGQK</sequence>
<dbReference type="SUPFAM" id="SSF54593">
    <property type="entry name" value="Glyoxalase/Bleomycin resistance protein/Dihydroxybiphenyl dioxygenase"/>
    <property type="match status" value="1"/>
</dbReference>
<evidence type="ECO:0000259" key="2">
    <source>
        <dbReference type="PROSITE" id="PS51819"/>
    </source>
</evidence>
<protein>
    <submittedName>
        <fullName evidence="4">Lactoylglutathione lyase</fullName>
    </submittedName>
</protein>
<dbReference type="Proteomes" id="UP000504609">
    <property type="component" value="Unplaced"/>
</dbReference>